<accession>A0ABQ9GQ09</accession>
<evidence type="ECO:0000313" key="2">
    <source>
        <dbReference type="Proteomes" id="UP001159363"/>
    </source>
</evidence>
<reference evidence="1 2" key="1">
    <citation type="submission" date="2023-02" db="EMBL/GenBank/DDBJ databases">
        <title>LHISI_Scaffold_Assembly.</title>
        <authorList>
            <person name="Stuart O.P."/>
            <person name="Cleave R."/>
            <person name="Magrath M.J.L."/>
            <person name="Mikheyev A.S."/>
        </authorList>
    </citation>
    <scope>NUCLEOTIDE SEQUENCE [LARGE SCALE GENOMIC DNA]</scope>
    <source>
        <strain evidence="1">Daus_M_001</strain>
        <tissue evidence="1">Leg muscle</tissue>
    </source>
</reference>
<name>A0ABQ9GQ09_9NEOP</name>
<sequence length="107" mass="11852">MLLCRCFSHLPGVPSWFNEEDNDCSKQAEATDLAFFLSHQDSDKRPSWAVFNQSSSVNPEQTAAGYLPVILAPAHELDTINTVVNKCMSISSHFGQEHTVITLDEAL</sequence>
<comment type="caution">
    <text evidence="1">The sequence shown here is derived from an EMBL/GenBank/DDBJ whole genome shotgun (WGS) entry which is preliminary data.</text>
</comment>
<organism evidence="1 2">
    <name type="scientific">Dryococelus australis</name>
    <dbReference type="NCBI Taxonomy" id="614101"/>
    <lineage>
        <taxon>Eukaryota</taxon>
        <taxon>Metazoa</taxon>
        <taxon>Ecdysozoa</taxon>
        <taxon>Arthropoda</taxon>
        <taxon>Hexapoda</taxon>
        <taxon>Insecta</taxon>
        <taxon>Pterygota</taxon>
        <taxon>Neoptera</taxon>
        <taxon>Polyneoptera</taxon>
        <taxon>Phasmatodea</taxon>
        <taxon>Verophasmatodea</taxon>
        <taxon>Anareolatae</taxon>
        <taxon>Phasmatidae</taxon>
        <taxon>Eurycanthinae</taxon>
        <taxon>Dryococelus</taxon>
    </lineage>
</organism>
<dbReference type="Proteomes" id="UP001159363">
    <property type="component" value="Chromosome 9"/>
</dbReference>
<protein>
    <submittedName>
        <fullName evidence="1">Uncharacterized protein</fullName>
    </submittedName>
</protein>
<gene>
    <name evidence="1" type="ORF">PR048_024954</name>
</gene>
<keyword evidence="2" id="KW-1185">Reference proteome</keyword>
<proteinExistence type="predicted"/>
<evidence type="ECO:0000313" key="1">
    <source>
        <dbReference type="EMBL" id="KAJ8874113.1"/>
    </source>
</evidence>
<dbReference type="EMBL" id="JARBHB010000010">
    <property type="protein sequence ID" value="KAJ8874113.1"/>
    <property type="molecule type" value="Genomic_DNA"/>
</dbReference>